<evidence type="ECO:0000313" key="1">
    <source>
        <dbReference type="EMBL" id="KAK2076708.1"/>
    </source>
</evidence>
<dbReference type="Proteomes" id="UP001255856">
    <property type="component" value="Unassembled WGS sequence"/>
</dbReference>
<dbReference type="AlphaFoldDB" id="A0AAD9IFL4"/>
<evidence type="ECO:0000313" key="2">
    <source>
        <dbReference type="Proteomes" id="UP001255856"/>
    </source>
</evidence>
<organism evidence="1 2">
    <name type="scientific">Prototheca wickerhamii</name>
    <dbReference type="NCBI Taxonomy" id="3111"/>
    <lineage>
        <taxon>Eukaryota</taxon>
        <taxon>Viridiplantae</taxon>
        <taxon>Chlorophyta</taxon>
        <taxon>core chlorophytes</taxon>
        <taxon>Trebouxiophyceae</taxon>
        <taxon>Chlorellales</taxon>
        <taxon>Chlorellaceae</taxon>
        <taxon>Prototheca</taxon>
    </lineage>
</organism>
<keyword evidence="2" id="KW-1185">Reference proteome</keyword>
<accession>A0AAD9IFL4</accession>
<gene>
    <name evidence="1" type="ORF">QBZ16_005468</name>
</gene>
<protein>
    <submittedName>
        <fullName evidence="1">Uncharacterized protein</fullName>
    </submittedName>
</protein>
<proteinExistence type="predicted"/>
<reference evidence="1" key="1">
    <citation type="submission" date="2021-01" db="EMBL/GenBank/DDBJ databases">
        <authorList>
            <person name="Eckstrom K.M.E."/>
        </authorList>
    </citation>
    <scope>NUCLEOTIDE SEQUENCE</scope>
    <source>
        <strain evidence="1">UVCC 0001</strain>
    </source>
</reference>
<name>A0AAD9IFL4_PROWI</name>
<sequence length="157" mass="17232">MPEAGVAMSGDSLVLRTTSKLHDVLTEIARLDDETQHVQLVLNNRLEQCALKEEALSTLKREQLFKEDEMRRLDKDIKDKMETIEALELRLLSSGIPPDQLDGLEDPSGIGRKVRQLRALWASGKAAATMPGLLAGARSIFKLPTLTPGEASRSAAD</sequence>
<dbReference type="EMBL" id="JASFZW010000009">
    <property type="protein sequence ID" value="KAK2076708.1"/>
    <property type="molecule type" value="Genomic_DNA"/>
</dbReference>
<comment type="caution">
    <text evidence="1">The sequence shown here is derived from an EMBL/GenBank/DDBJ whole genome shotgun (WGS) entry which is preliminary data.</text>
</comment>